<feature type="domain" description="Carbohydrate kinase PfkB" evidence="4">
    <location>
        <begin position="9"/>
        <end position="292"/>
    </location>
</feature>
<dbReference type="PANTHER" id="PTHR43085">
    <property type="entry name" value="HEXOKINASE FAMILY MEMBER"/>
    <property type="match status" value="1"/>
</dbReference>
<dbReference type="CDD" id="cd01942">
    <property type="entry name" value="ribokinase_group_A"/>
    <property type="match status" value="1"/>
</dbReference>
<keyword evidence="3 5" id="KW-0418">Kinase</keyword>
<comment type="caution">
    <text evidence="5">The sequence shown here is derived from an EMBL/GenBank/DDBJ whole genome shotgun (WGS) entry which is preliminary data.</text>
</comment>
<evidence type="ECO:0000256" key="1">
    <source>
        <dbReference type="ARBA" id="ARBA00010688"/>
    </source>
</evidence>
<dbReference type="Pfam" id="PF00294">
    <property type="entry name" value="PfkB"/>
    <property type="match status" value="1"/>
</dbReference>
<dbReference type="PANTHER" id="PTHR43085:SF46">
    <property type="entry name" value="ADENOSINE KINASE"/>
    <property type="match status" value="1"/>
</dbReference>
<keyword evidence="2" id="KW-0808">Transferase</keyword>
<dbReference type="InterPro" id="IPR050306">
    <property type="entry name" value="PfkB_Carbo_kinase"/>
</dbReference>
<evidence type="ECO:0000256" key="3">
    <source>
        <dbReference type="ARBA" id="ARBA00022777"/>
    </source>
</evidence>
<evidence type="ECO:0000256" key="2">
    <source>
        <dbReference type="ARBA" id="ARBA00022679"/>
    </source>
</evidence>
<sequence length="334" mass="37030">MSFVITGSVAYDYLMFYPGRYREHILPDQLDKISLSFLAESMRKERGGVAANIAYTMKLLGADPVVFATVGQDFGDYRRWMEENGLRTDHIVEIPDEFTASFFVGSDQDHNQIAIFYTGAMARAREFSLASRGLHNAQTVVISPNDPGAMLRYAQECRQLGIPYAYDPSQQIARLSGEELAESIPGATYLLCNEYELAMILNKTGWTLDELRTKVKALITTLGKEGSRIHVEGDEVRVPAARLEQPVDPTGAGDAYRGGLFAALLAGLPWEVAGRVAALCGAYALEHRGTTSHRFTPEEFIQRYAENFGPEPTLDRLFANRREVVGAFQATDTP</sequence>
<dbReference type="InterPro" id="IPR011611">
    <property type="entry name" value="PfkB_dom"/>
</dbReference>
<dbReference type="InterPro" id="IPR002173">
    <property type="entry name" value="Carboh/pur_kinase_PfkB_CS"/>
</dbReference>
<name>A0A7C1K0W6_9CHLR</name>
<evidence type="ECO:0000313" key="5">
    <source>
        <dbReference type="EMBL" id="HDX32609.1"/>
    </source>
</evidence>
<reference evidence="5" key="1">
    <citation type="journal article" date="2020" name="mSystems">
        <title>Genome- and Community-Level Interaction Insights into Carbon Utilization and Element Cycling Functions of Hydrothermarchaeota in Hydrothermal Sediment.</title>
        <authorList>
            <person name="Zhou Z."/>
            <person name="Liu Y."/>
            <person name="Xu W."/>
            <person name="Pan J."/>
            <person name="Luo Z.H."/>
            <person name="Li M."/>
        </authorList>
    </citation>
    <scope>NUCLEOTIDE SEQUENCE [LARGE SCALE GENOMIC DNA]</scope>
    <source>
        <strain evidence="5">SpSt-289</strain>
    </source>
</reference>
<dbReference type="AlphaFoldDB" id="A0A7C1K0W6"/>
<dbReference type="GO" id="GO:0016301">
    <property type="term" value="F:kinase activity"/>
    <property type="evidence" value="ECO:0007669"/>
    <property type="project" value="UniProtKB-KW"/>
</dbReference>
<organism evidence="5">
    <name type="scientific">Caldilinea aerophila</name>
    <dbReference type="NCBI Taxonomy" id="133453"/>
    <lineage>
        <taxon>Bacteria</taxon>
        <taxon>Bacillati</taxon>
        <taxon>Chloroflexota</taxon>
        <taxon>Caldilineae</taxon>
        <taxon>Caldilineales</taxon>
        <taxon>Caldilineaceae</taxon>
        <taxon>Caldilinea</taxon>
    </lineage>
</organism>
<comment type="similarity">
    <text evidence="1">Belongs to the carbohydrate kinase PfkB family.</text>
</comment>
<dbReference type="InterPro" id="IPR029056">
    <property type="entry name" value="Ribokinase-like"/>
</dbReference>
<gene>
    <name evidence="5" type="ORF">ENQ20_14150</name>
</gene>
<protein>
    <submittedName>
        <fullName evidence="5">Carbohydrate kinase family protein</fullName>
    </submittedName>
</protein>
<dbReference type="Gene3D" id="3.40.1190.20">
    <property type="match status" value="1"/>
</dbReference>
<dbReference type="SUPFAM" id="SSF53613">
    <property type="entry name" value="Ribokinase-like"/>
    <property type="match status" value="1"/>
</dbReference>
<dbReference type="EMBL" id="DSMG01000145">
    <property type="protein sequence ID" value="HDX32609.1"/>
    <property type="molecule type" value="Genomic_DNA"/>
</dbReference>
<proteinExistence type="inferred from homology"/>
<dbReference type="PROSITE" id="PS00583">
    <property type="entry name" value="PFKB_KINASES_1"/>
    <property type="match status" value="1"/>
</dbReference>
<accession>A0A7C1K0W6</accession>
<evidence type="ECO:0000259" key="4">
    <source>
        <dbReference type="Pfam" id="PF00294"/>
    </source>
</evidence>